<gene>
    <name evidence="1" type="ORF">EZ444_15730</name>
</gene>
<dbReference type="Pfam" id="PF12771">
    <property type="entry name" value="SusD-like_2"/>
    <property type="match status" value="1"/>
</dbReference>
<dbReference type="AlphaFoldDB" id="A0A4R0N4T6"/>
<evidence type="ECO:0000313" key="1">
    <source>
        <dbReference type="EMBL" id="TCC94959.1"/>
    </source>
</evidence>
<dbReference type="Proteomes" id="UP000291117">
    <property type="component" value="Unassembled WGS sequence"/>
</dbReference>
<dbReference type="OrthoDB" id="9766256at2"/>
<reference evidence="1 2" key="1">
    <citation type="submission" date="2019-02" db="EMBL/GenBank/DDBJ databases">
        <title>Pedobacter sp. RP-3-8 sp. nov., isolated from Arctic soil.</title>
        <authorList>
            <person name="Dahal R.H."/>
        </authorList>
    </citation>
    <scope>NUCLEOTIDE SEQUENCE [LARGE SCALE GENOMIC DNA]</scope>
    <source>
        <strain evidence="1 2">RP-3-8</strain>
    </source>
</reference>
<dbReference type="EMBL" id="SJSM01000010">
    <property type="protein sequence ID" value="TCC94959.1"/>
    <property type="molecule type" value="Genomic_DNA"/>
</dbReference>
<comment type="caution">
    <text evidence="1">The sequence shown here is derived from an EMBL/GenBank/DDBJ whole genome shotgun (WGS) entry which is preliminary data.</text>
</comment>
<dbReference type="SUPFAM" id="SSF48452">
    <property type="entry name" value="TPR-like"/>
    <property type="match status" value="1"/>
</dbReference>
<proteinExistence type="predicted"/>
<protein>
    <submittedName>
        <fullName evidence="1">SusD/RagB family nutrient-binding outer membrane lipoprotein</fullName>
    </submittedName>
</protein>
<sequence length="535" mass="57976">MEKRYKYLAGIALVCFSAILGSCQKNFLDINNDPKNPTDLPLTQILPIAEGGLAFNLSMNVGGLNSAASTFSHQIVNFRVNDYIVDRFTFQTPWSGGGATYGLYSGALQDFQTVINKGTAQNAPHFVGVAQVQKAYIFSLLVDLFGDVPYFDALKGNDALNPKFDGSSAIYDDLFKSLDIAIANLSAASSSISPDKTTDFIYGGDRLKWIKLANSIKLKLYNQIRLKQDVSAQMNALITAGNLILTPADDFQIQFGTSSAPENRNPGFVANYNSAGSRESSVSPYFYNTLKTLGDPRMPYFIYNQLATAGSPTDNAPDFKDGRFVSFRFSSKGPNANRSQLNSQSLLGLFPVGGRYDDGAGGVGKLDNGLASGALRLLTSYQVLFIQAEAALTIGTTGLSADTLLKRGIRANLRKVNAVAASVPGSVQSVPQMPSIENYITKVYTDYQAASPVGKLNIIMTQKWISTFGFGIDAYTDYRRTGYPVIPNTTGAGDPEVIATRTFPFRLPYPNSEVTSNSSFPGQPDPYTSKIFWAQ</sequence>
<dbReference type="InterPro" id="IPR011990">
    <property type="entry name" value="TPR-like_helical_dom_sf"/>
</dbReference>
<keyword evidence="2" id="KW-1185">Reference proteome</keyword>
<evidence type="ECO:0000313" key="2">
    <source>
        <dbReference type="Proteomes" id="UP000291117"/>
    </source>
</evidence>
<keyword evidence="1" id="KW-0449">Lipoprotein</keyword>
<accession>A0A4R0N4T6</accession>
<name>A0A4R0N4T6_9SPHI</name>
<dbReference type="PROSITE" id="PS51257">
    <property type="entry name" value="PROKAR_LIPOPROTEIN"/>
    <property type="match status" value="1"/>
</dbReference>
<dbReference type="InterPro" id="IPR041662">
    <property type="entry name" value="SusD-like_2"/>
</dbReference>
<dbReference type="Gene3D" id="1.25.40.390">
    <property type="match status" value="1"/>
</dbReference>
<dbReference type="RefSeq" id="WP_131610107.1">
    <property type="nucleotide sequence ID" value="NZ_SJSM01000010.1"/>
</dbReference>
<organism evidence="1 2">
    <name type="scientific">Pedobacter hiemivivus</name>
    <dbReference type="NCBI Taxonomy" id="2530454"/>
    <lineage>
        <taxon>Bacteria</taxon>
        <taxon>Pseudomonadati</taxon>
        <taxon>Bacteroidota</taxon>
        <taxon>Sphingobacteriia</taxon>
        <taxon>Sphingobacteriales</taxon>
        <taxon>Sphingobacteriaceae</taxon>
        <taxon>Pedobacter</taxon>
    </lineage>
</organism>